<dbReference type="Proteomes" id="UP000799755">
    <property type="component" value="Unassembled WGS sequence"/>
</dbReference>
<organism evidence="1 2">
    <name type="scientific">Lindgomyces ingoldianus</name>
    <dbReference type="NCBI Taxonomy" id="673940"/>
    <lineage>
        <taxon>Eukaryota</taxon>
        <taxon>Fungi</taxon>
        <taxon>Dikarya</taxon>
        <taxon>Ascomycota</taxon>
        <taxon>Pezizomycotina</taxon>
        <taxon>Dothideomycetes</taxon>
        <taxon>Pleosporomycetidae</taxon>
        <taxon>Pleosporales</taxon>
        <taxon>Lindgomycetaceae</taxon>
        <taxon>Lindgomyces</taxon>
    </lineage>
</organism>
<proteinExistence type="predicted"/>
<dbReference type="EMBL" id="MU003493">
    <property type="protein sequence ID" value="KAF2477183.1"/>
    <property type="molecule type" value="Genomic_DNA"/>
</dbReference>
<sequence length="250" mass="27999">MTWTLVSNILLPTFTWPHRVLGSVALASSIPPAPQRAHQTIRRLVGFLPSYLPRLSRRYCTWVGIEFKNQIVQLPFGIVLKWSDGTRLEEVSAMMIARSAGVPDLGLAHKHLNEKELQTISNEMHAMQIAMQSWPHPWGGERICSVMGTSIRSAPVPNHSIGPCESESKFNDYLPSVASEYHSPSRDVFEQRLACVRKLHSVHHPIVFTHGDLKHHNSMVHNGHASGSINWESAGCERALTSLTVDSYAW</sequence>
<accession>A0ACB6RCX1</accession>
<name>A0ACB6RCX1_9PLEO</name>
<gene>
    <name evidence="1" type="ORF">BDR25DRAFT_331020</name>
</gene>
<comment type="caution">
    <text evidence="1">The sequence shown here is derived from an EMBL/GenBank/DDBJ whole genome shotgun (WGS) entry which is preliminary data.</text>
</comment>
<keyword evidence="2" id="KW-1185">Reference proteome</keyword>
<evidence type="ECO:0000313" key="2">
    <source>
        <dbReference type="Proteomes" id="UP000799755"/>
    </source>
</evidence>
<evidence type="ECO:0000313" key="1">
    <source>
        <dbReference type="EMBL" id="KAF2477183.1"/>
    </source>
</evidence>
<reference evidence="1" key="1">
    <citation type="journal article" date="2020" name="Stud. Mycol.">
        <title>101 Dothideomycetes genomes: a test case for predicting lifestyles and emergence of pathogens.</title>
        <authorList>
            <person name="Haridas S."/>
            <person name="Albert R."/>
            <person name="Binder M."/>
            <person name="Bloem J."/>
            <person name="Labutti K."/>
            <person name="Salamov A."/>
            <person name="Andreopoulos B."/>
            <person name="Baker S."/>
            <person name="Barry K."/>
            <person name="Bills G."/>
            <person name="Bluhm B."/>
            <person name="Cannon C."/>
            <person name="Castanera R."/>
            <person name="Culley D."/>
            <person name="Daum C."/>
            <person name="Ezra D."/>
            <person name="Gonzalez J."/>
            <person name="Henrissat B."/>
            <person name="Kuo A."/>
            <person name="Liang C."/>
            <person name="Lipzen A."/>
            <person name="Lutzoni F."/>
            <person name="Magnuson J."/>
            <person name="Mondo S."/>
            <person name="Nolan M."/>
            <person name="Ohm R."/>
            <person name="Pangilinan J."/>
            <person name="Park H.-J."/>
            <person name="Ramirez L."/>
            <person name="Alfaro M."/>
            <person name="Sun H."/>
            <person name="Tritt A."/>
            <person name="Yoshinaga Y."/>
            <person name="Zwiers L.-H."/>
            <person name="Turgeon B."/>
            <person name="Goodwin S."/>
            <person name="Spatafora J."/>
            <person name="Crous P."/>
            <person name="Grigoriev I."/>
        </authorList>
    </citation>
    <scope>NUCLEOTIDE SEQUENCE</scope>
    <source>
        <strain evidence="1">ATCC 200398</strain>
    </source>
</reference>
<protein>
    <submittedName>
        <fullName evidence="1">Uncharacterized protein</fullName>
    </submittedName>
</protein>